<organism evidence="11 12">
    <name type="scientific">Kingdonia uniflora</name>
    <dbReference type="NCBI Taxonomy" id="39325"/>
    <lineage>
        <taxon>Eukaryota</taxon>
        <taxon>Viridiplantae</taxon>
        <taxon>Streptophyta</taxon>
        <taxon>Embryophyta</taxon>
        <taxon>Tracheophyta</taxon>
        <taxon>Spermatophyta</taxon>
        <taxon>Magnoliopsida</taxon>
        <taxon>Ranunculales</taxon>
        <taxon>Circaeasteraceae</taxon>
        <taxon>Kingdonia</taxon>
    </lineage>
</organism>
<feature type="compositionally biased region" description="Basic and acidic residues" evidence="9">
    <location>
        <begin position="273"/>
        <end position="302"/>
    </location>
</feature>
<feature type="compositionally biased region" description="Basic and acidic residues" evidence="9">
    <location>
        <begin position="1026"/>
        <end position="1071"/>
    </location>
</feature>
<feature type="compositionally biased region" description="Polar residues" evidence="9">
    <location>
        <begin position="514"/>
        <end position="524"/>
    </location>
</feature>
<feature type="coiled-coil region" evidence="8">
    <location>
        <begin position="702"/>
        <end position="729"/>
    </location>
</feature>
<evidence type="ECO:0000256" key="5">
    <source>
        <dbReference type="ARBA" id="ARBA00023054"/>
    </source>
</evidence>
<feature type="compositionally biased region" description="Basic and acidic residues" evidence="9">
    <location>
        <begin position="985"/>
        <end position="1006"/>
    </location>
</feature>
<keyword evidence="12" id="KW-1185">Reference proteome</keyword>
<dbReference type="PANTHER" id="PTHR32219">
    <property type="entry name" value="RNA-BINDING PROTEIN YLMH-RELATED"/>
    <property type="match status" value="1"/>
</dbReference>
<dbReference type="PANTHER" id="PTHR32219:SF3">
    <property type="entry name" value="CALPONIN-LIKE DOMAIN PROTEIN"/>
    <property type="match status" value="1"/>
</dbReference>
<accession>A0A7J7P4N5</accession>
<feature type="compositionally biased region" description="Polar residues" evidence="9">
    <location>
        <begin position="237"/>
        <end position="251"/>
    </location>
</feature>
<feature type="region of interest" description="Disordered" evidence="9">
    <location>
        <begin position="514"/>
        <end position="540"/>
    </location>
</feature>
<sequence>MSDKIIVDLLRPDTSLSSWELLSSDEELFRRQVELLHEYDKIIIEMREAEEKEQDATSSRRRGDLIRAMTTEIDERIELSEVKDGGGECNGVLHDDEVEVVLEENHSDGSYEFINGVDVVSADDLVVKDGDRSVDVEKEKRVDVDVDVDVVRSVTEEEGISRSELDQIVAIDEEKMRNASGEDLDENQESQILLVESQLPLINNGEKAKLNSHAEDEDHVEFELHEAKVVEEHQNLVTETSESEVDQINNVTEKDVGEVEALVESESSQLDNGEEKEVGEEGRLDSVPDEEKMVKDESLKPDNDEERIDEQNKSDLSVEVEVEDRDSQIADVHTVQSDIDSGKEKEPMNLVDEVLSEETSSGDVEIVEDAEHKEETDNTSDEIELQSKTSDGSAEVVISALANPLDELKSESNVCDAENGNMLASDPPADCEQLVDSKVGNDESSETVSTCPVDDDLGSETKVNGDLSEKDHCIPSGPADDVAVESDATNSCIETSTILLSRSVSDEQLETVVSNGSISKSESEPNCENEMDQSISVDSDDKAISEAVELIERVDKNGSRPPSVEKDTTADTLEEQKVEDEVVRKPFRYLIRLPTYVDDNKIRDQIKLALLQVDDHTRRRDAIRVAIQPKKALCGEYRDKFEAAKLEERVARDALNAKRQEMDSVQSVINKLKNARSVDDMADRIKDMEYKQAHETRPLKEERQLISEIRLLKQQREQLRSSLDKQAEVQPTLDERDGIEERFKLLKREIDSARSGVMRSEGLTKAARKVYIDESEKLKEINAQFRAADNLRQKAYIHVQNLKKQLYEKNKYFRLYNEDRMKAEEYGRNGDREALESLCGTQVESVMELWNMNEEFRKEYVRCNTFSTVRRFKTLDGRSLGPDEEPLILRDFAEKRSESTALSSAKMNSSTPLASNSEQEFPVLPRGSEKADVRSTVNFEERNTNADVKSVVTLERKELIAKSKKAMKSAALENGSVTVSESEEVEKKVEEETKQAKEEEELARKAEELARKAEELRKDAEAKLKELRRLDEKTKAKEAEERKKRNAEKALAKAEVRAQKEAELKEKEREKRARKKGRKNNTTAEAITGGIEGESASISESVQPEITGEPELKEKLTTNTTATKRLPKPSSFSKQIKTKAAALPPPLRNRSKRRMQPWMWVLLVVVIVLALFLVVGNNAFF</sequence>
<keyword evidence="3 10" id="KW-0812">Transmembrane</keyword>
<gene>
    <name evidence="11" type="ORF">GIB67_033764</name>
</gene>
<dbReference type="OrthoDB" id="1703439at2759"/>
<reference evidence="11 12" key="1">
    <citation type="journal article" date="2020" name="IScience">
        <title>Genome Sequencing of the Endangered Kingdonia uniflora (Circaeasteraceae, Ranunculales) Reveals Potential Mechanisms of Evolutionary Specialization.</title>
        <authorList>
            <person name="Sun Y."/>
            <person name="Deng T."/>
            <person name="Zhang A."/>
            <person name="Moore M.J."/>
            <person name="Landis J.B."/>
            <person name="Lin N."/>
            <person name="Zhang H."/>
            <person name="Zhang X."/>
            <person name="Huang J."/>
            <person name="Zhang X."/>
            <person name="Sun H."/>
            <person name="Wang H."/>
        </authorList>
    </citation>
    <scope>NUCLEOTIDE SEQUENCE [LARGE SCALE GENOMIC DNA]</scope>
    <source>
        <strain evidence="11">TB1705</strain>
        <tissue evidence="11">Leaf</tissue>
    </source>
</reference>
<dbReference type="EMBL" id="JACGCM010000287">
    <property type="protein sequence ID" value="KAF6174232.1"/>
    <property type="molecule type" value="Genomic_DNA"/>
</dbReference>
<dbReference type="GO" id="GO:0005886">
    <property type="term" value="C:plasma membrane"/>
    <property type="evidence" value="ECO:0007669"/>
    <property type="project" value="UniProtKB-SubCell"/>
</dbReference>
<dbReference type="AlphaFoldDB" id="A0A7J7P4N5"/>
<evidence type="ECO:0000256" key="7">
    <source>
        <dbReference type="ARBA" id="ARBA00038080"/>
    </source>
</evidence>
<evidence type="ECO:0008006" key="13">
    <source>
        <dbReference type="Google" id="ProtNLM"/>
    </source>
</evidence>
<evidence type="ECO:0000256" key="2">
    <source>
        <dbReference type="ARBA" id="ARBA00022475"/>
    </source>
</evidence>
<feature type="region of interest" description="Disordered" evidence="9">
    <location>
        <begin position="980"/>
        <end position="1006"/>
    </location>
</feature>
<evidence type="ECO:0000256" key="3">
    <source>
        <dbReference type="ARBA" id="ARBA00022692"/>
    </source>
</evidence>
<feature type="region of interest" description="Disordered" evidence="9">
    <location>
        <begin position="899"/>
        <end position="929"/>
    </location>
</feature>
<feature type="region of interest" description="Disordered" evidence="9">
    <location>
        <begin position="438"/>
        <end position="469"/>
    </location>
</feature>
<feature type="region of interest" description="Disordered" evidence="9">
    <location>
        <begin position="371"/>
        <end position="393"/>
    </location>
</feature>
<protein>
    <recommendedName>
        <fullName evidence="13">Proton pump-interactor 1</fullName>
    </recommendedName>
</protein>
<feature type="region of interest" description="Disordered" evidence="9">
    <location>
        <begin position="261"/>
        <end position="348"/>
    </location>
</feature>
<feature type="compositionally biased region" description="Low complexity" evidence="9">
    <location>
        <begin position="1087"/>
        <end position="1101"/>
    </location>
</feature>
<dbReference type="InterPro" id="IPR055282">
    <property type="entry name" value="PPI1-4"/>
</dbReference>
<evidence type="ECO:0000256" key="1">
    <source>
        <dbReference type="ARBA" id="ARBA00004162"/>
    </source>
</evidence>
<evidence type="ECO:0000256" key="10">
    <source>
        <dbReference type="SAM" id="Phobius"/>
    </source>
</evidence>
<evidence type="ECO:0000256" key="9">
    <source>
        <dbReference type="SAM" id="MobiDB-lite"/>
    </source>
</evidence>
<name>A0A7J7P4N5_9MAGN</name>
<feature type="region of interest" description="Disordered" evidence="9">
    <location>
        <begin position="237"/>
        <end position="256"/>
    </location>
</feature>
<dbReference type="Proteomes" id="UP000541444">
    <property type="component" value="Unassembled WGS sequence"/>
</dbReference>
<comment type="caution">
    <text evidence="11">The sequence shown here is derived from an EMBL/GenBank/DDBJ whole genome shotgun (WGS) entry which is preliminary data.</text>
</comment>
<feature type="transmembrane region" description="Helical" evidence="10">
    <location>
        <begin position="1158"/>
        <end position="1180"/>
    </location>
</feature>
<evidence type="ECO:0000313" key="11">
    <source>
        <dbReference type="EMBL" id="KAF6174232.1"/>
    </source>
</evidence>
<evidence type="ECO:0000256" key="6">
    <source>
        <dbReference type="ARBA" id="ARBA00023136"/>
    </source>
</evidence>
<feature type="region of interest" description="Disordered" evidence="9">
    <location>
        <begin position="1026"/>
        <end position="1149"/>
    </location>
</feature>
<keyword evidence="2" id="KW-1003">Cell membrane</keyword>
<comment type="subcellular location">
    <subcellularLocation>
        <location evidence="1">Cell membrane</location>
        <topology evidence="1">Single-pass membrane protein</topology>
    </subcellularLocation>
</comment>
<evidence type="ECO:0000256" key="4">
    <source>
        <dbReference type="ARBA" id="ARBA00022989"/>
    </source>
</evidence>
<proteinExistence type="inferred from homology"/>
<evidence type="ECO:0000313" key="12">
    <source>
        <dbReference type="Proteomes" id="UP000541444"/>
    </source>
</evidence>
<comment type="similarity">
    <text evidence="7">Belongs to the plant Proton pump-interactor protein family.</text>
</comment>
<keyword evidence="4 10" id="KW-1133">Transmembrane helix</keyword>
<keyword evidence="5 8" id="KW-0175">Coiled coil</keyword>
<keyword evidence="6 10" id="KW-0472">Membrane</keyword>
<evidence type="ECO:0000256" key="8">
    <source>
        <dbReference type="SAM" id="Coils"/>
    </source>
</evidence>
<feature type="compositionally biased region" description="Polar residues" evidence="9">
    <location>
        <begin position="899"/>
        <end position="919"/>
    </location>
</feature>